<accession>A0A1F7UZJ6</accession>
<evidence type="ECO:0000256" key="4">
    <source>
        <dbReference type="ARBA" id="ARBA00023136"/>
    </source>
</evidence>
<evidence type="ECO:0008006" key="8">
    <source>
        <dbReference type="Google" id="ProtNLM"/>
    </source>
</evidence>
<evidence type="ECO:0000256" key="2">
    <source>
        <dbReference type="ARBA" id="ARBA00022692"/>
    </source>
</evidence>
<keyword evidence="3 5" id="KW-1133">Transmembrane helix</keyword>
<comment type="caution">
    <text evidence="6">The sequence shown here is derived from an EMBL/GenBank/DDBJ whole genome shotgun (WGS) entry which is preliminary data.</text>
</comment>
<evidence type="ECO:0000256" key="1">
    <source>
        <dbReference type="ARBA" id="ARBA00004127"/>
    </source>
</evidence>
<reference evidence="6 7" key="1">
    <citation type="journal article" date="2016" name="Nat. Commun.">
        <title>Thousands of microbial genomes shed light on interconnected biogeochemical processes in an aquifer system.</title>
        <authorList>
            <person name="Anantharaman K."/>
            <person name="Brown C.T."/>
            <person name="Hug L.A."/>
            <person name="Sharon I."/>
            <person name="Castelle C.J."/>
            <person name="Probst A.J."/>
            <person name="Thomas B.C."/>
            <person name="Singh A."/>
            <person name="Wilkins M.J."/>
            <person name="Karaoz U."/>
            <person name="Brodie E.L."/>
            <person name="Williams K.H."/>
            <person name="Hubbard S.S."/>
            <person name="Banfield J.F."/>
        </authorList>
    </citation>
    <scope>NUCLEOTIDE SEQUENCE [LARGE SCALE GENOMIC DNA]</scope>
</reference>
<dbReference type="Proteomes" id="UP000177704">
    <property type="component" value="Unassembled WGS sequence"/>
</dbReference>
<organism evidence="6 7">
    <name type="scientific">Candidatus Uhrbacteria bacterium RIFCSPLOWO2_01_FULL_55_36</name>
    <dbReference type="NCBI Taxonomy" id="1802404"/>
    <lineage>
        <taxon>Bacteria</taxon>
        <taxon>Candidatus Uhriibacteriota</taxon>
    </lineage>
</organism>
<dbReference type="EMBL" id="MGEM01000044">
    <property type="protein sequence ID" value="OGL83662.1"/>
    <property type="molecule type" value="Genomic_DNA"/>
</dbReference>
<sequence length="216" mass="23229">MVYGANDGIVTTFAVVAGVAGAKLDAPVVLILGFANLIADGLSMAIGNYLGTKSEQQYVAQERTMEEWEVAHVPEEEREEIRQMYRAKGFQGEDLERAVAVITSDNKRWVDEMMRNELGVVADDEDPSRPFKNGLATFIAFVIAGFLPLVPYVFGASAKGLLPSSMMAGAALFAVGGARSFITKKSWWWAGIEMLLVGGIAAGAAYAVGALVERFI</sequence>
<dbReference type="GO" id="GO:0005384">
    <property type="term" value="F:manganese ion transmembrane transporter activity"/>
    <property type="evidence" value="ECO:0007669"/>
    <property type="project" value="InterPro"/>
</dbReference>
<evidence type="ECO:0000313" key="6">
    <source>
        <dbReference type="EMBL" id="OGL83662.1"/>
    </source>
</evidence>
<dbReference type="GO" id="GO:0030026">
    <property type="term" value="P:intracellular manganese ion homeostasis"/>
    <property type="evidence" value="ECO:0007669"/>
    <property type="project" value="InterPro"/>
</dbReference>
<name>A0A1F7UZJ6_9BACT</name>
<dbReference type="InterPro" id="IPR008217">
    <property type="entry name" value="Ccc1_fam"/>
</dbReference>
<protein>
    <recommendedName>
        <fullName evidence="8">GMP synthase</fullName>
    </recommendedName>
</protein>
<keyword evidence="4 5" id="KW-0472">Membrane</keyword>
<dbReference type="Pfam" id="PF01988">
    <property type="entry name" value="VIT1"/>
    <property type="match status" value="1"/>
</dbReference>
<dbReference type="AlphaFoldDB" id="A0A1F7UZJ6"/>
<feature type="transmembrane region" description="Helical" evidence="5">
    <location>
        <begin position="135"/>
        <end position="154"/>
    </location>
</feature>
<feature type="transmembrane region" description="Helical" evidence="5">
    <location>
        <begin position="194"/>
        <end position="212"/>
    </location>
</feature>
<feature type="transmembrane region" description="Helical" evidence="5">
    <location>
        <begin position="160"/>
        <end position="182"/>
    </location>
</feature>
<evidence type="ECO:0000313" key="7">
    <source>
        <dbReference type="Proteomes" id="UP000177704"/>
    </source>
</evidence>
<keyword evidence="2 5" id="KW-0812">Transmembrane</keyword>
<comment type="subcellular location">
    <subcellularLocation>
        <location evidence="1">Endomembrane system</location>
        <topology evidence="1">Multi-pass membrane protein</topology>
    </subcellularLocation>
</comment>
<dbReference type="PANTHER" id="PTHR31851">
    <property type="entry name" value="FE(2+)/MN(2+) TRANSPORTER PCL1"/>
    <property type="match status" value="1"/>
</dbReference>
<evidence type="ECO:0000256" key="3">
    <source>
        <dbReference type="ARBA" id="ARBA00022989"/>
    </source>
</evidence>
<dbReference type="GO" id="GO:0012505">
    <property type="term" value="C:endomembrane system"/>
    <property type="evidence" value="ECO:0007669"/>
    <property type="project" value="UniProtKB-SubCell"/>
</dbReference>
<gene>
    <name evidence="6" type="ORF">A3B36_01225</name>
</gene>
<evidence type="ECO:0000256" key="5">
    <source>
        <dbReference type="SAM" id="Phobius"/>
    </source>
</evidence>
<proteinExistence type="predicted"/>